<gene>
    <name evidence="2" type="ORF">OIU84_000473</name>
</gene>
<reference evidence="2 3" key="1">
    <citation type="journal article" date="2023" name="Int. J. Mol. Sci.">
        <title>De Novo Assembly and Annotation of 11 Diverse Shrub Willow (Salix) Genomes Reveals Novel Gene Organization in Sex-Linked Regions.</title>
        <authorList>
            <person name="Hyden B."/>
            <person name="Feng K."/>
            <person name="Yates T.B."/>
            <person name="Jawdy S."/>
            <person name="Cereghino C."/>
            <person name="Smart L.B."/>
            <person name="Muchero W."/>
        </authorList>
    </citation>
    <scope>NUCLEOTIDE SEQUENCE [LARGE SCALE GENOMIC DNA]</scope>
    <source>
        <tissue evidence="2">Shoot tip</tissue>
    </source>
</reference>
<evidence type="ECO:0000313" key="3">
    <source>
        <dbReference type="Proteomes" id="UP001162972"/>
    </source>
</evidence>
<dbReference type="EMBL" id="JAPFFJ010000001">
    <property type="protein sequence ID" value="KAJ6435290.1"/>
    <property type="molecule type" value="Genomic_DNA"/>
</dbReference>
<dbReference type="AlphaFoldDB" id="A0AAD6L505"/>
<keyword evidence="3" id="KW-1185">Reference proteome</keyword>
<name>A0AAD6L505_9ROSI</name>
<evidence type="ECO:0000313" key="2">
    <source>
        <dbReference type="EMBL" id="KAJ6435290.1"/>
    </source>
</evidence>
<feature type="region of interest" description="Disordered" evidence="1">
    <location>
        <begin position="1"/>
        <end position="70"/>
    </location>
</feature>
<feature type="compositionally biased region" description="Polar residues" evidence="1">
    <location>
        <begin position="1"/>
        <end position="44"/>
    </location>
</feature>
<proteinExistence type="predicted"/>
<organism evidence="2 3">
    <name type="scientific">Salix udensis</name>
    <dbReference type="NCBI Taxonomy" id="889485"/>
    <lineage>
        <taxon>Eukaryota</taxon>
        <taxon>Viridiplantae</taxon>
        <taxon>Streptophyta</taxon>
        <taxon>Embryophyta</taxon>
        <taxon>Tracheophyta</taxon>
        <taxon>Spermatophyta</taxon>
        <taxon>Magnoliopsida</taxon>
        <taxon>eudicotyledons</taxon>
        <taxon>Gunneridae</taxon>
        <taxon>Pentapetalae</taxon>
        <taxon>rosids</taxon>
        <taxon>fabids</taxon>
        <taxon>Malpighiales</taxon>
        <taxon>Salicaceae</taxon>
        <taxon>Saliceae</taxon>
        <taxon>Salix</taxon>
    </lineage>
</organism>
<dbReference type="Proteomes" id="UP001162972">
    <property type="component" value="Chromosome 18"/>
</dbReference>
<comment type="caution">
    <text evidence="2">The sequence shown here is derived from an EMBL/GenBank/DDBJ whole genome shotgun (WGS) entry which is preliminary data.</text>
</comment>
<sequence length="70" mass="7502">MGNTNAQGLEPTSQGECRGQENSLTRKPSPLLHSTSSMGLNGSKCNYRHRPYTHPAGNPFLTKGLTLGGF</sequence>
<evidence type="ECO:0000256" key="1">
    <source>
        <dbReference type="SAM" id="MobiDB-lite"/>
    </source>
</evidence>
<accession>A0AAD6L505</accession>
<protein>
    <submittedName>
        <fullName evidence="2">Uncharacterized protein</fullName>
    </submittedName>
</protein>